<evidence type="ECO:0000259" key="3">
    <source>
        <dbReference type="Pfam" id="PF08044"/>
    </source>
</evidence>
<evidence type="ECO:0000256" key="1">
    <source>
        <dbReference type="SAM" id="MobiDB-lite"/>
    </source>
</evidence>
<feature type="domain" description="DUF1707" evidence="3">
    <location>
        <begin position="22"/>
        <end position="74"/>
    </location>
</feature>
<dbReference type="RefSeq" id="WP_380053163.1">
    <property type="nucleotide sequence ID" value="NZ_JBHLTC010000036.1"/>
</dbReference>
<keyword evidence="2" id="KW-1133">Transmembrane helix</keyword>
<keyword evidence="5" id="KW-1185">Reference proteome</keyword>
<dbReference type="EMBL" id="JBHLTC010000036">
    <property type="protein sequence ID" value="MFC0627898.1"/>
    <property type="molecule type" value="Genomic_DNA"/>
</dbReference>
<evidence type="ECO:0000256" key="2">
    <source>
        <dbReference type="SAM" id="Phobius"/>
    </source>
</evidence>
<dbReference type="Proteomes" id="UP001589890">
    <property type="component" value="Unassembled WGS sequence"/>
</dbReference>
<reference evidence="4 5" key="1">
    <citation type="submission" date="2024-09" db="EMBL/GenBank/DDBJ databases">
        <authorList>
            <person name="Sun Q."/>
            <person name="Mori K."/>
        </authorList>
    </citation>
    <scope>NUCLEOTIDE SEQUENCE [LARGE SCALE GENOMIC DNA]</scope>
    <source>
        <strain evidence="4 5">CGMCC 1.15906</strain>
    </source>
</reference>
<evidence type="ECO:0000313" key="5">
    <source>
        <dbReference type="Proteomes" id="UP001589890"/>
    </source>
</evidence>
<feature type="region of interest" description="Disordered" evidence="1">
    <location>
        <begin position="1"/>
        <end position="28"/>
    </location>
</feature>
<keyword evidence="2" id="KW-0812">Transmembrane</keyword>
<feature type="compositionally biased region" description="Basic and acidic residues" evidence="1">
    <location>
        <begin position="15"/>
        <end position="28"/>
    </location>
</feature>
<sequence>MSQRHPAMSPSRVDSAPRRDSVRIGDAERDEAVTALSEHFVAGRLTQEEFEERSDQATRARYVGELSPLFDDLPEPAESTVAMAPRSPGSRPDQRRFRAGPPPFVMFAPILVVGLVVAAVVLSAPWLLWMFFWIALFSRPFGHRRWHHPHHSHRH</sequence>
<organism evidence="4 5">
    <name type="scientific">Kribbella deserti</name>
    <dbReference type="NCBI Taxonomy" id="1926257"/>
    <lineage>
        <taxon>Bacteria</taxon>
        <taxon>Bacillati</taxon>
        <taxon>Actinomycetota</taxon>
        <taxon>Actinomycetes</taxon>
        <taxon>Propionibacteriales</taxon>
        <taxon>Kribbellaceae</taxon>
        <taxon>Kribbella</taxon>
    </lineage>
</organism>
<protein>
    <submittedName>
        <fullName evidence="4">DUF1707 domain-containing protein</fullName>
    </submittedName>
</protein>
<evidence type="ECO:0000313" key="4">
    <source>
        <dbReference type="EMBL" id="MFC0627898.1"/>
    </source>
</evidence>
<name>A0ABV6QTC2_9ACTN</name>
<dbReference type="Pfam" id="PF08044">
    <property type="entry name" value="DUF1707"/>
    <property type="match status" value="1"/>
</dbReference>
<keyword evidence="2" id="KW-0472">Membrane</keyword>
<feature type="region of interest" description="Disordered" evidence="1">
    <location>
        <begin position="67"/>
        <end position="96"/>
    </location>
</feature>
<dbReference type="InterPro" id="IPR012551">
    <property type="entry name" value="DUF1707_SHOCT-like"/>
</dbReference>
<comment type="caution">
    <text evidence="4">The sequence shown here is derived from an EMBL/GenBank/DDBJ whole genome shotgun (WGS) entry which is preliminary data.</text>
</comment>
<feature type="transmembrane region" description="Helical" evidence="2">
    <location>
        <begin position="104"/>
        <end position="136"/>
    </location>
</feature>
<proteinExistence type="predicted"/>
<accession>A0ABV6QTC2</accession>
<gene>
    <name evidence="4" type="ORF">ACFFGN_27745</name>
</gene>